<dbReference type="RefSeq" id="WP_134210395.1">
    <property type="nucleotide sequence ID" value="NZ_CP038015.1"/>
</dbReference>
<dbReference type="InterPro" id="IPR049874">
    <property type="entry name" value="ROK_cs"/>
</dbReference>
<evidence type="ECO:0000256" key="1">
    <source>
        <dbReference type="ARBA" id="ARBA00006479"/>
    </source>
</evidence>
<dbReference type="AlphaFoldDB" id="A0A4P6ZZC2"/>
<gene>
    <name evidence="2" type="ORF">E2636_11985</name>
</gene>
<reference evidence="2 3" key="1">
    <citation type="submission" date="2019-03" db="EMBL/GenBank/DDBJ databases">
        <title>Complete genome sequence of Paenisporosarcina antarctica CGMCC 1.6503T.</title>
        <authorList>
            <person name="Rong J.-C."/>
            <person name="Chi N.-Y."/>
            <person name="Zhang Q.-F."/>
        </authorList>
    </citation>
    <scope>NUCLEOTIDE SEQUENCE [LARGE SCALE GENOMIC DNA]</scope>
    <source>
        <strain evidence="2 3">CGMCC 1.6503</strain>
    </source>
</reference>
<dbReference type="EMBL" id="CP038015">
    <property type="protein sequence ID" value="QBP41822.1"/>
    <property type="molecule type" value="Genomic_DNA"/>
</dbReference>
<dbReference type="Pfam" id="PF00480">
    <property type="entry name" value="ROK"/>
    <property type="match status" value="1"/>
</dbReference>
<organism evidence="2 3">
    <name type="scientific">Paenisporosarcina antarctica</name>
    <dbReference type="NCBI Taxonomy" id="417367"/>
    <lineage>
        <taxon>Bacteria</taxon>
        <taxon>Bacillati</taxon>
        <taxon>Bacillota</taxon>
        <taxon>Bacilli</taxon>
        <taxon>Bacillales</taxon>
        <taxon>Caryophanaceae</taxon>
        <taxon>Paenisporosarcina</taxon>
    </lineage>
</organism>
<dbReference type="OrthoDB" id="9795247at2"/>
<proteinExistence type="inferred from homology"/>
<dbReference type="CDD" id="cd24068">
    <property type="entry name" value="ASKHA_NBD_ROK_FnNanK-like"/>
    <property type="match status" value="1"/>
</dbReference>
<name>A0A4P6ZZC2_9BACL</name>
<accession>A0A4P6ZZC2</accession>
<dbReference type="PANTHER" id="PTHR18964:SF149">
    <property type="entry name" value="BIFUNCTIONAL UDP-N-ACETYLGLUCOSAMINE 2-EPIMERASE_N-ACETYLMANNOSAMINE KINASE"/>
    <property type="match status" value="1"/>
</dbReference>
<dbReference type="PANTHER" id="PTHR18964">
    <property type="entry name" value="ROK (REPRESSOR, ORF, KINASE) FAMILY"/>
    <property type="match status" value="1"/>
</dbReference>
<dbReference type="KEGG" id="panc:E2636_11985"/>
<dbReference type="PROSITE" id="PS01125">
    <property type="entry name" value="ROK"/>
    <property type="match status" value="1"/>
</dbReference>
<dbReference type="Gene3D" id="3.30.420.40">
    <property type="match status" value="2"/>
</dbReference>
<protein>
    <submittedName>
        <fullName evidence="2">ROK family protein</fullName>
    </submittedName>
</protein>
<keyword evidence="3" id="KW-1185">Reference proteome</keyword>
<dbReference type="SUPFAM" id="SSF53067">
    <property type="entry name" value="Actin-like ATPase domain"/>
    <property type="match status" value="1"/>
</dbReference>
<dbReference type="InterPro" id="IPR043129">
    <property type="entry name" value="ATPase_NBD"/>
</dbReference>
<evidence type="ECO:0000313" key="3">
    <source>
        <dbReference type="Proteomes" id="UP000294292"/>
    </source>
</evidence>
<dbReference type="Proteomes" id="UP000294292">
    <property type="component" value="Chromosome"/>
</dbReference>
<sequence length="303" mass="32278">MKVLGIDIGGTKIRMGIVDSNGQVVEDHKIPTETPLYSYLENKIIQFLKEHTHVQAIGIGTRGMVDAENGVITFESGTIPGWQGTEVKSLLEKATGLYVEVNNDANCAGLAEARLGSARGYRRTVCLTIGTGLGGGFVIDGKIMNGTHGGAGEVGHMILYPGGHICSCGRPGCSEQYVSGTALRRSIAEMNIVDENNKLITPNRMFELAIEGHSDALAITKKFTNDLAIVISSLQAVLDMDCVIIGGGVSESADSWWSFLLTALEPLLLKPLEVKKAKFGNEAGMLGAALLVLTDEKDGVFKK</sequence>
<evidence type="ECO:0000313" key="2">
    <source>
        <dbReference type="EMBL" id="QBP41822.1"/>
    </source>
</evidence>
<dbReference type="InterPro" id="IPR000600">
    <property type="entry name" value="ROK"/>
</dbReference>
<comment type="similarity">
    <text evidence="1">Belongs to the ROK (NagC/XylR) family.</text>
</comment>